<dbReference type="GO" id="GO:0004180">
    <property type="term" value="F:carboxypeptidase activity"/>
    <property type="evidence" value="ECO:0007669"/>
    <property type="project" value="UniProtKB-KW"/>
</dbReference>
<reference evidence="5 6" key="1">
    <citation type="submission" date="2019-08" db="EMBL/GenBank/DDBJ databases">
        <title>In-depth cultivation of the pig gut microbiome towards novel bacterial diversity and tailored functional studies.</title>
        <authorList>
            <person name="Wylensek D."/>
            <person name="Hitch T.C.A."/>
            <person name="Clavel T."/>
        </authorList>
    </citation>
    <scope>NUCLEOTIDE SEQUENCE [LARGE SCALE GENOMIC DNA]</scope>
    <source>
        <strain evidence="5 6">WCA3-601-WT-6H</strain>
    </source>
</reference>
<keyword evidence="5" id="KW-0645">Protease</keyword>
<keyword evidence="5" id="KW-0121">Carboxypeptidase</keyword>
<dbReference type="InterPro" id="IPR027461">
    <property type="entry name" value="Carboxypeptidase_A_C_sf"/>
</dbReference>
<dbReference type="Pfam" id="PF02016">
    <property type="entry name" value="Peptidase_S66"/>
    <property type="match status" value="1"/>
</dbReference>
<sequence>MRYPKNIQQGGTIGFVAPSFGCQIEPYYSAFGNAQKKFREMGYQLQLGPNCYAGEGIGISNTPEKCGQELTEYYCSRENDCLISCGGGELMCETMSHVDFERLKAAEPKWYLGYSDNTNMTYLLATICDTASVYGPCAAAFGMEPWHLSLTDAFGLLKGETKEVHGYDKWEKESLKNEEHPLLPYNTTETRVLKSFLGRQAAGAGQKIQFSGRLLGGCMDCLVNLLGTRFDKTGAFLEKYKEDGIIWFLEACDLNVFAIRRAMWQMEEAGWFRYVKGFLIGRPLCFGQEMMGLDQYQAILSVAGEKNVPVIMDADLGHLAPMMPIVTGSLAKVRVCDNDITIRYDYR</sequence>
<dbReference type="InterPro" id="IPR040449">
    <property type="entry name" value="Peptidase_S66_N"/>
</dbReference>
<name>A0A6L5YLD2_9FIRM</name>
<comment type="caution">
    <text evidence="5">The sequence shown here is derived from an EMBL/GenBank/DDBJ whole genome shotgun (WGS) entry which is preliminary data.</text>
</comment>
<comment type="similarity">
    <text evidence="1">Belongs to the peptidase S66 family.</text>
</comment>
<dbReference type="SUPFAM" id="SSF52317">
    <property type="entry name" value="Class I glutamine amidotransferase-like"/>
    <property type="match status" value="1"/>
</dbReference>
<dbReference type="InterPro" id="IPR029062">
    <property type="entry name" value="Class_I_gatase-like"/>
</dbReference>
<dbReference type="Pfam" id="PF17676">
    <property type="entry name" value="Peptidase_S66C"/>
    <property type="match status" value="1"/>
</dbReference>
<dbReference type="PANTHER" id="PTHR30237">
    <property type="entry name" value="MURAMOYLTETRAPEPTIDE CARBOXYPEPTIDASE"/>
    <property type="match status" value="1"/>
</dbReference>
<dbReference type="SUPFAM" id="SSF141986">
    <property type="entry name" value="LD-carboxypeptidase A C-terminal domain-like"/>
    <property type="match status" value="1"/>
</dbReference>
<evidence type="ECO:0000259" key="4">
    <source>
        <dbReference type="Pfam" id="PF17676"/>
    </source>
</evidence>
<dbReference type="InterPro" id="IPR027478">
    <property type="entry name" value="LdcA_N"/>
</dbReference>
<feature type="domain" description="LD-carboxypeptidase N-terminal" evidence="3">
    <location>
        <begin position="13"/>
        <end position="135"/>
    </location>
</feature>
<evidence type="ECO:0000256" key="1">
    <source>
        <dbReference type="ARBA" id="ARBA00010233"/>
    </source>
</evidence>
<dbReference type="Gene3D" id="3.50.30.60">
    <property type="entry name" value="LD-carboxypeptidase A C-terminal domain-like"/>
    <property type="match status" value="1"/>
</dbReference>
<dbReference type="PIRSF" id="PIRSF028757">
    <property type="entry name" value="LD-carboxypeptidase"/>
    <property type="match status" value="1"/>
</dbReference>
<dbReference type="InterPro" id="IPR040921">
    <property type="entry name" value="Peptidase_S66C"/>
</dbReference>
<feature type="domain" description="LD-carboxypeptidase C-terminal" evidence="4">
    <location>
        <begin position="211"/>
        <end position="332"/>
    </location>
</feature>
<evidence type="ECO:0000313" key="6">
    <source>
        <dbReference type="Proteomes" id="UP000476055"/>
    </source>
</evidence>
<dbReference type="AlphaFoldDB" id="A0A6L5YLD2"/>
<evidence type="ECO:0000256" key="2">
    <source>
        <dbReference type="ARBA" id="ARBA00022801"/>
    </source>
</evidence>
<organism evidence="5 6">
    <name type="scientific">Waltera intestinalis</name>
    <dbReference type="NCBI Taxonomy" id="2606635"/>
    <lineage>
        <taxon>Bacteria</taxon>
        <taxon>Bacillati</taxon>
        <taxon>Bacillota</taxon>
        <taxon>Clostridia</taxon>
        <taxon>Lachnospirales</taxon>
        <taxon>Lachnospiraceae</taxon>
        <taxon>Waltera</taxon>
    </lineage>
</organism>
<protein>
    <submittedName>
        <fullName evidence="5">LD-carboxypeptidase</fullName>
    </submittedName>
</protein>
<proteinExistence type="inferred from homology"/>
<evidence type="ECO:0000259" key="3">
    <source>
        <dbReference type="Pfam" id="PF02016"/>
    </source>
</evidence>
<dbReference type="CDD" id="cd07062">
    <property type="entry name" value="Peptidase_S66_mccF_like"/>
    <property type="match status" value="1"/>
</dbReference>
<keyword evidence="6" id="KW-1185">Reference proteome</keyword>
<dbReference type="Proteomes" id="UP000476055">
    <property type="component" value="Unassembled WGS sequence"/>
</dbReference>
<accession>A0A6L5YLD2</accession>
<keyword evidence="2" id="KW-0378">Hydrolase</keyword>
<dbReference type="EMBL" id="VUMU01000019">
    <property type="protein sequence ID" value="MST59071.1"/>
    <property type="molecule type" value="Genomic_DNA"/>
</dbReference>
<gene>
    <name evidence="5" type="ORF">FYJ59_12655</name>
</gene>
<dbReference type="RefSeq" id="WP_154498162.1">
    <property type="nucleotide sequence ID" value="NZ_VUMU01000019.1"/>
</dbReference>
<evidence type="ECO:0000313" key="5">
    <source>
        <dbReference type="EMBL" id="MST59071.1"/>
    </source>
</evidence>
<dbReference type="InterPro" id="IPR003507">
    <property type="entry name" value="S66_fam"/>
</dbReference>
<dbReference type="Gene3D" id="3.40.50.10740">
    <property type="entry name" value="Class I glutamine amidotransferase-like"/>
    <property type="match status" value="1"/>
</dbReference>